<keyword evidence="11" id="KW-0560">Oxidoreductase</keyword>
<evidence type="ECO:0000256" key="3">
    <source>
        <dbReference type="ARBA" id="ARBA00006511"/>
    </source>
</evidence>
<sequence length="355" mass="39797">MNPDAASQHQDTQQRESQANAQPFRSITFNLCPYTELTPAVGVIDGFPSFDCSSLGVYVAFLIRKELRINKVVNQETTVQLGHSIEYNRVDPSRVIQLSWQPRAFLYRGFLSDEECDHLISLARGKKEELATNGGDSGNVVMKRLLKSSEGPLYIDDEVAARIEKRISAWTFLPKENSEPLEVVQYQFENAKQKYNYFSNKSTSKFGEPLMATVLLHLSNVTRGGELFFPESELKNSQSKSGILSDCTESSSGLRPVKGNAILFFNVHPNASPDKSSSYARCPVLEGEMWCATKFFHLRAIGRENVSFKLDGGECTDEDENCPKWASIGECQRNPIYMIGSPDYYGTCRKSCNVC</sequence>
<dbReference type="EC" id="1.14.11.2" evidence="4"/>
<dbReference type="Gene3D" id="2.60.120.620">
    <property type="entry name" value="q2cbj1_9rhob like domain"/>
    <property type="match status" value="1"/>
</dbReference>
<dbReference type="GO" id="GO:0005506">
    <property type="term" value="F:iron ion binding"/>
    <property type="evidence" value="ECO:0007669"/>
    <property type="project" value="InterPro"/>
</dbReference>
<protein>
    <recommendedName>
        <fullName evidence="4">procollagen-proline 4-dioxygenase</fullName>
        <ecNumber evidence="4">1.14.11.2</ecNumber>
    </recommendedName>
</protein>
<evidence type="ECO:0000256" key="7">
    <source>
        <dbReference type="ARBA" id="ARBA00022824"/>
    </source>
</evidence>
<evidence type="ECO:0000256" key="5">
    <source>
        <dbReference type="ARBA" id="ARBA00022692"/>
    </source>
</evidence>
<dbReference type="Proteomes" id="UP000288805">
    <property type="component" value="Unassembled WGS sequence"/>
</dbReference>
<feature type="domain" description="ShKT" evidence="16">
    <location>
        <begin position="315"/>
        <end position="355"/>
    </location>
</feature>
<dbReference type="Pfam" id="PF01549">
    <property type="entry name" value="ShK"/>
    <property type="match status" value="1"/>
</dbReference>
<evidence type="ECO:0000313" key="18">
    <source>
        <dbReference type="Proteomes" id="UP000288805"/>
    </source>
</evidence>
<evidence type="ECO:0000313" key="17">
    <source>
        <dbReference type="EMBL" id="RVW41950.1"/>
    </source>
</evidence>
<dbReference type="PANTHER" id="PTHR10869">
    <property type="entry name" value="PROLYL 4-HYDROXYLASE ALPHA SUBUNIT"/>
    <property type="match status" value="1"/>
</dbReference>
<dbReference type="GO" id="GO:0004656">
    <property type="term" value="F:procollagen-proline 4-dioxygenase activity"/>
    <property type="evidence" value="ECO:0007669"/>
    <property type="project" value="UniProtKB-EC"/>
</dbReference>
<keyword evidence="9" id="KW-0735">Signal-anchor</keyword>
<reference evidence="17 18" key="1">
    <citation type="journal article" date="2018" name="PLoS Genet.">
        <title>Population sequencing reveals clonal diversity and ancestral inbreeding in the grapevine cultivar Chardonnay.</title>
        <authorList>
            <person name="Roach M.J."/>
            <person name="Johnson D.L."/>
            <person name="Bohlmann J."/>
            <person name="van Vuuren H.J."/>
            <person name="Jones S.J."/>
            <person name="Pretorius I.S."/>
            <person name="Schmidt S.A."/>
            <person name="Borneman A.R."/>
        </authorList>
    </citation>
    <scope>NUCLEOTIDE SEQUENCE [LARGE SCALE GENOMIC DNA]</scope>
    <source>
        <strain evidence="18">cv. Chardonnay</strain>
        <tissue evidence="17">Leaf</tissue>
    </source>
</reference>
<accession>A0A438E2V9</accession>
<dbReference type="SMART" id="SM00702">
    <property type="entry name" value="P4Hc"/>
    <property type="match status" value="1"/>
</dbReference>
<comment type="similarity">
    <text evidence="3">Belongs to the P4HA family.</text>
</comment>
<keyword evidence="7" id="KW-0256">Endoplasmic reticulum</keyword>
<comment type="caution">
    <text evidence="17">The sequence shown here is derived from an EMBL/GenBank/DDBJ whole genome shotgun (WGS) entry which is preliminary data.</text>
</comment>
<evidence type="ECO:0000256" key="1">
    <source>
        <dbReference type="ARBA" id="ARBA00001961"/>
    </source>
</evidence>
<dbReference type="GO" id="GO:0005789">
    <property type="term" value="C:endoplasmic reticulum membrane"/>
    <property type="evidence" value="ECO:0007669"/>
    <property type="project" value="UniProtKB-SubCell"/>
</dbReference>
<keyword evidence="12" id="KW-0408">Iron</keyword>
<keyword evidence="13" id="KW-0472">Membrane</keyword>
<comment type="subcellular location">
    <subcellularLocation>
        <location evidence="2">Endoplasmic reticulum membrane</location>
        <topology evidence="2">Single-pass type II membrane protein</topology>
    </subcellularLocation>
</comment>
<evidence type="ECO:0000259" key="16">
    <source>
        <dbReference type="PROSITE" id="PS51670"/>
    </source>
</evidence>
<evidence type="ECO:0000256" key="11">
    <source>
        <dbReference type="ARBA" id="ARBA00023002"/>
    </source>
</evidence>
<dbReference type="SMART" id="SM00254">
    <property type="entry name" value="ShKT"/>
    <property type="match status" value="1"/>
</dbReference>
<evidence type="ECO:0000256" key="4">
    <source>
        <dbReference type="ARBA" id="ARBA00012269"/>
    </source>
</evidence>
<keyword evidence="10" id="KW-1133">Transmembrane helix</keyword>
<evidence type="ECO:0000256" key="8">
    <source>
        <dbReference type="ARBA" id="ARBA00022964"/>
    </source>
</evidence>
<dbReference type="InterPro" id="IPR045054">
    <property type="entry name" value="P4HA-like"/>
</dbReference>
<dbReference type="InterPro" id="IPR006620">
    <property type="entry name" value="Pro_4_hyd_alph"/>
</dbReference>
<keyword evidence="8" id="KW-0223">Dioxygenase</keyword>
<dbReference type="GO" id="GO:0031418">
    <property type="term" value="F:L-ascorbic acid binding"/>
    <property type="evidence" value="ECO:0007669"/>
    <property type="project" value="InterPro"/>
</dbReference>
<keyword evidence="5" id="KW-0812">Transmembrane</keyword>
<name>A0A438E2V9_VITVI</name>
<dbReference type="InterPro" id="IPR003582">
    <property type="entry name" value="ShKT_dom"/>
</dbReference>
<comment type="cofactor">
    <cofactor evidence="1">
        <name>L-ascorbate</name>
        <dbReference type="ChEBI" id="CHEBI:38290"/>
    </cofactor>
</comment>
<evidence type="ECO:0000256" key="10">
    <source>
        <dbReference type="ARBA" id="ARBA00022989"/>
    </source>
</evidence>
<organism evidence="17 18">
    <name type="scientific">Vitis vinifera</name>
    <name type="common">Grape</name>
    <dbReference type="NCBI Taxonomy" id="29760"/>
    <lineage>
        <taxon>Eukaryota</taxon>
        <taxon>Viridiplantae</taxon>
        <taxon>Streptophyta</taxon>
        <taxon>Embryophyta</taxon>
        <taxon>Tracheophyta</taxon>
        <taxon>Spermatophyta</taxon>
        <taxon>Magnoliopsida</taxon>
        <taxon>eudicotyledons</taxon>
        <taxon>Gunneridae</taxon>
        <taxon>Pentapetalae</taxon>
        <taxon>rosids</taxon>
        <taxon>Vitales</taxon>
        <taxon>Vitaceae</taxon>
        <taxon>Viteae</taxon>
        <taxon>Vitis</taxon>
    </lineage>
</organism>
<evidence type="ECO:0000256" key="6">
    <source>
        <dbReference type="ARBA" id="ARBA00022723"/>
    </source>
</evidence>
<keyword evidence="6" id="KW-0479">Metal-binding</keyword>
<evidence type="ECO:0000256" key="12">
    <source>
        <dbReference type="ARBA" id="ARBA00023004"/>
    </source>
</evidence>
<evidence type="ECO:0000256" key="13">
    <source>
        <dbReference type="ARBA" id="ARBA00023136"/>
    </source>
</evidence>
<gene>
    <name evidence="17" type="primary">P4H12_0</name>
    <name evidence="17" type="ORF">CK203_091885</name>
</gene>
<dbReference type="AlphaFoldDB" id="A0A438E2V9"/>
<evidence type="ECO:0000256" key="15">
    <source>
        <dbReference type="SAM" id="MobiDB-lite"/>
    </source>
</evidence>
<dbReference type="EMBL" id="QGNW01001421">
    <property type="protein sequence ID" value="RVW41950.1"/>
    <property type="molecule type" value="Genomic_DNA"/>
</dbReference>
<comment type="catalytic activity">
    <reaction evidence="14">
        <text>L-prolyl-[collagen] + 2-oxoglutarate + O2 = trans-4-hydroxy-L-prolyl-[collagen] + succinate + CO2</text>
        <dbReference type="Rhea" id="RHEA:18945"/>
        <dbReference type="Rhea" id="RHEA-COMP:11676"/>
        <dbReference type="Rhea" id="RHEA-COMP:11680"/>
        <dbReference type="ChEBI" id="CHEBI:15379"/>
        <dbReference type="ChEBI" id="CHEBI:16526"/>
        <dbReference type="ChEBI" id="CHEBI:16810"/>
        <dbReference type="ChEBI" id="CHEBI:30031"/>
        <dbReference type="ChEBI" id="CHEBI:50342"/>
        <dbReference type="ChEBI" id="CHEBI:61965"/>
        <dbReference type="EC" id="1.14.11.2"/>
    </reaction>
</comment>
<proteinExistence type="inferred from homology"/>
<dbReference type="PROSITE" id="PS51670">
    <property type="entry name" value="SHKT"/>
    <property type="match status" value="1"/>
</dbReference>
<dbReference type="PANTHER" id="PTHR10869:SF102">
    <property type="entry name" value="PROLYL 4-HYDROXYLASE 12-RELATED"/>
    <property type="match status" value="1"/>
</dbReference>
<evidence type="ECO:0000256" key="14">
    <source>
        <dbReference type="ARBA" id="ARBA00049169"/>
    </source>
</evidence>
<evidence type="ECO:0000256" key="9">
    <source>
        <dbReference type="ARBA" id="ARBA00022968"/>
    </source>
</evidence>
<dbReference type="FunFam" id="2.60.120.620:FF:000029">
    <property type="entry name" value="Probable prolyl 4-hydroxylase 12"/>
    <property type="match status" value="1"/>
</dbReference>
<evidence type="ECO:0000256" key="2">
    <source>
        <dbReference type="ARBA" id="ARBA00004648"/>
    </source>
</evidence>
<feature type="region of interest" description="Disordered" evidence="15">
    <location>
        <begin position="1"/>
        <end position="20"/>
    </location>
</feature>